<keyword evidence="5" id="KW-1185">Reference proteome</keyword>
<gene>
    <name evidence="4" type="ORF">BK138_05900</name>
</gene>
<feature type="DNA-binding region" description="H-T-H motif" evidence="2">
    <location>
        <begin position="26"/>
        <end position="45"/>
    </location>
</feature>
<dbReference type="PANTHER" id="PTHR43479">
    <property type="entry name" value="ACREF/ENVCD OPERON REPRESSOR-RELATED"/>
    <property type="match status" value="1"/>
</dbReference>
<organism evidence="4 5">
    <name type="scientific">Paenibacillus rhizosphaerae</name>
    <dbReference type="NCBI Taxonomy" id="297318"/>
    <lineage>
        <taxon>Bacteria</taxon>
        <taxon>Bacillati</taxon>
        <taxon>Bacillota</taxon>
        <taxon>Bacilli</taxon>
        <taxon>Bacillales</taxon>
        <taxon>Paenibacillaceae</taxon>
        <taxon>Paenibacillus</taxon>
    </lineage>
</organism>
<dbReference type="PROSITE" id="PS50977">
    <property type="entry name" value="HTH_TETR_2"/>
    <property type="match status" value="1"/>
</dbReference>
<dbReference type="EMBL" id="MRTP01000001">
    <property type="protein sequence ID" value="OMF58094.1"/>
    <property type="molecule type" value="Genomic_DNA"/>
</dbReference>
<dbReference type="PANTHER" id="PTHR43479:SF22">
    <property type="entry name" value="TRANSCRIPTIONAL REGULATOR, TETR FAMILY"/>
    <property type="match status" value="1"/>
</dbReference>
<comment type="caution">
    <text evidence="4">The sequence shown here is derived from an EMBL/GenBank/DDBJ whole genome shotgun (WGS) entry which is preliminary data.</text>
</comment>
<accession>A0A1R1F1Y4</accession>
<dbReference type="AlphaFoldDB" id="A0A1R1F1Y4"/>
<evidence type="ECO:0000259" key="3">
    <source>
        <dbReference type="PROSITE" id="PS50977"/>
    </source>
</evidence>
<dbReference type="PRINTS" id="PR00455">
    <property type="entry name" value="HTHTETR"/>
</dbReference>
<dbReference type="Gene3D" id="1.10.357.10">
    <property type="entry name" value="Tetracycline Repressor, domain 2"/>
    <property type="match status" value="1"/>
</dbReference>
<feature type="domain" description="HTH tetR-type" evidence="3">
    <location>
        <begin position="3"/>
        <end position="63"/>
    </location>
</feature>
<evidence type="ECO:0000313" key="5">
    <source>
        <dbReference type="Proteomes" id="UP000187172"/>
    </source>
</evidence>
<dbReference type="STRING" id="297318.BK138_05900"/>
<evidence type="ECO:0000313" key="4">
    <source>
        <dbReference type="EMBL" id="OMF58094.1"/>
    </source>
</evidence>
<dbReference type="InterPro" id="IPR001647">
    <property type="entry name" value="HTH_TetR"/>
</dbReference>
<keyword evidence="1 2" id="KW-0238">DNA-binding</keyword>
<name>A0A1R1F1Y4_9BACL</name>
<dbReference type="GO" id="GO:0003677">
    <property type="term" value="F:DNA binding"/>
    <property type="evidence" value="ECO:0007669"/>
    <property type="project" value="UniProtKB-UniRule"/>
</dbReference>
<evidence type="ECO:0000256" key="1">
    <source>
        <dbReference type="ARBA" id="ARBA00023125"/>
    </source>
</evidence>
<sequence>MEQIKKQQIINTAMRIFKEKGYFAASMQDIAEACGMAKGSIYKVFPSKEDLFTGVFTFVHRTMFEQARELDRSLRLAGDPPKEILRRKIEFQLQYMLENHFFTSEFKELPITANENFQVEWKKKRAAFLTWHRDCFYEAYGDSISPYLGDIVAIYRGMSREYLSHAVQTAIACPMAELARFCVDRMDAVIRDMIDKEPVPILKVSSAYFNDINPVDLPTRRANLGEFLQYFAQKVQELPQPERIQKELLEVIDLLRRELQQDKPNPTLVRVYTNFLDSVDELRPYVRQLGLMLNHAAEPQKDSPDQA</sequence>
<dbReference type="InterPro" id="IPR050624">
    <property type="entry name" value="HTH-type_Tx_Regulator"/>
</dbReference>
<evidence type="ECO:0000256" key="2">
    <source>
        <dbReference type="PROSITE-ProRule" id="PRU00335"/>
    </source>
</evidence>
<dbReference type="Proteomes" id="UP000187172">
    <property type="component" value="Unassembled WGS sequence"/>
</dbReference>
<protein>
    <recommendedName>
        <fullName evidence="3">HTH tetR-type domain-containing protein</fullName>
    </recommendedName>
</protein>
<dbReference type="SUPFAM" id="SSF46689">
    <property type="entry name" value="Homeodomain-like"/>
    <property type="match status" value="1"/>
</dbReference>
<dbReference type="Pfam" id="PF00440">
    <property type="entry name" value="TetR_N"/>
    <property type="match status" value="1"/>
</dbReference>
<proteinExistence type="predicted"/>
<dbReference type="RefSeq" id="WP_076167232.1">
    <property type="nucleotide sequence ID" value="NZ_MRTP01000001.1"/>
</dbReference>
<dbReference type="InterPro" id="IPR009057">
    <property type="entry name" value="Homeodomain-like_sf"/>
</dbReference>
<reference evidence="4 5" key="1">
    <citation type="submission" date="2016-11" db="EMBL/GenBank/DDBJ databases">
        <title>Paenibacillus species isolates.</title>
        <authorList>
            <person name="Beno S.M."/>
        </authorList>
    </citation>
    <scope>NUCLEOTIDE SEQUENCE [LARGE SCALE GENOMIC DNA]</scope>
    <source>
        <strain evidence="4 5">FSL R5-0378</strain>
    </source>
</reference>